<reference evidence="8" key="1">
    <citation type="journal article" date="2022" name="Plant J.">
        <title>Strategies of tolerance reflected in two North American maple genomes.</title>
        <authorList>
            <person name="McEvoy S.L."/>
            <person name="Sezen U.U."/>
            <person name="Trouern-Trend A."/>
            <person name="McMahon S.M."/>
            <person name="Schaberg P.G."/>
            <person name="Yang J."/>
            <person name="Wegrzyn J.L."/>
            <person name="Swenson N.G."/>
        </authorList>
    </citation>
    <scope>NUCLEOTIDE SEQUENCE</scope>
    <source>
        <strain evidence="8">NS2018</strain>
    </source>
</reference>
<keyword evidence="4 6" id="KW-0560">Oxidoreductase</keyword>
<evidence type="ECO:0000256" key="3">
    <source>
        <dbReference type="ARBA" id="ARBA00022723"/>
    </source>
</evidence>
<dbReference type="AlphaFoldDB" id="A0AA39VC74"/>
<dbReference type="InterPro" id="IPR026992">
    <property type="entry name" value="DIOX_N"/>
</dbReference>
<gene>
    <name evidence="8" type="ORF">LWI29_015879</name>
</gene>
<dbReference type="SUPFAM" id="SSF51197">
    <property type="entry name" value="Clavaminate synthase-like"/>
    <property type="match status" value="1"/>
</dbReference>
<comment type="cofactor">
    <cofactor evidence="1">
        <name>Fe cation</name>
        <dbReference type="ChEBI" id="CHEBI:24875"/>
    </cofactor>
</comment>
<protein>
    <recommendedName>
        <fullName evidence="7">Fe2OG dioxygenase domain-containing protein</fullName>
    </recommendedName>
</protein>
<comment type="similarity">
    <text evidence="2 6">Belongs to the iron/ascorbate-dependent oxidoreductase family.</text>
</comment>
<proteinExistence type="inferred from homology"/>
<dbReference type="Pfam" id="PF14226">
    <property type="entry name" value="DIOX_N"/>
    <property type="match status" value="1"/>
</dbReference>
<feature type="domain" description="Fe2OG dioxygenase" evidence="7">
    <location>
        <begin position="216"/>
        <end position="319"/>
    </location>
</feature>
<dbReference type="Pfam" id="PF03171">
    <property type="entry name" value="2OG-FeII_Oxy"/>
    <property type="match status" value="1"/>
</dbReference>
<dbReference type="InterPro" id="IPR027443">
    <property type="entry name" value="IPNS-like_sf"/>
</dbReference>
<comment type="caution">
    <text evidence="8">The sequence shown here is derived from an EMBL/GenBank/DDBJ whole genome shotgun (WGS) entry which is preliminary data.</text>
</comment>
<dbReference type="PANTHER" id="PTHR10209:SF751">
    <property type="entry name" value="OS06G0255100 PROTEIN"/>
    <property type="match status" value="1"/>
</dbReference>
<dbReference type="GO" id="GO:0051213">
    <property type="term" value="F:dioxygenase activity"/>
    <property type="evidence" value="ECO:0007669"/>
    <property type="project" value="UniProtKB-ARBA"/>
</dbReference>
<dbReference type="Proteomes" id="UP001168877">
    <property type="component" value="Unassembled WGS sequence"/>
</dbReference>
<organism evidence="8 9">
    <name type="scientific">Acer saccharum</name>
    <name type="common">Sugar maple</name>
    <dbReference type="NCBI Taxonomy" id="4024"/>
    <lineage>
        <taxon>Eukaryota</taxon>
        <taxon>Viridiplantae</taxon>
        <taxon>Streptophyta</taxon>
        <taxon>Embryophyta</taxon>
        <taxon>Tracheophyta</taxon>
        <taxon>Spermatophyta</taxon>
        <taxon>Magnoliopsida</taxon>
        <taxon>eudicotyledons</taxon>
        <taxon>Gunneridae</taxon>
        <taxon>Pentapetalae</taxon>
        <taxon>rosids</taxon>
        <taxon>malvids</taxon>
        <taxon>Sapindales</taxon>
        <taxon>Sapindaceae</taxon>
        <taxon>Hippocastanoideae</taxon>
        <taxon>Acereae</taxon>
        <taxon>Acer</taxon>
    </lineage>
</organism>
<evidence type="ECO:0000256" key="5">
    <source>
        <dbReference type="ARBA" id="ARBA00023004"/>
    </source>
</evidence>
<keyword evidence="3 6" id="KW-0479">Metal-binding</keyword>
<dbReference type="FunFam" id="2.60.120.330:FF:000005">
    <property type="entry name" value="1-aminocyclopropane-1-carboxylate oxidase homolog 1"/>
    <property type="match status" value="1"/>
</dbReference>
<evidence type="ECO:0000256" key="6">
    <source>
        <dbReference type="RuleBase" id="RU003682"/>
    </source>
</evidence>
<dbReference type="GO" id="GO:0046872">
    <property type="term" value="F:metal ion binding"/>
    <property type="evidence" value="ECO:0007669"/>
    <property type="project" value="UniProtKB-KW"/>
</dbReference>
<evidence type="ECO:0000313" key="9">
    <source>
        <dbReference type="Proteomes" id="UP001168877"/>
    </source>
</evidence>
<dbReference type="InterPro" id="IPR005123">
    <property type="entry name" value="Oxoglu/Fe-dep_dioxygenase_dom"/>
</dbReference>
<accession>A0AA39VC74</accession>
<dbReference type="PROSITE" id="PS51471">
    <property type="entry name" value="FE2OG_OXY"/>
    <property type="match status" value="1"/>
</dbReference>
<evidence type="ECO:0000256" key="1">
    <source>
        <dbReference type="ARBA" id="ARBA00001962"/>
    </source>
</evidence>
<dbReference type="InterPro" id="IPR044861">
    <property type="entry name" value="IPNS-like_FE2OG_OXY"/>
</dbReference>
<reference evidence="8" key="2">
    <citation type="submission" date="2023-06" db="EMBL/GenBank/DDBJ databases">
        <authorList>
            <person name="Swenson N.G."/>
            <person name="Wegrzyn J.L."/>
            <person name="Mcevoy S.L."/>
        </authorList>
    </citation>
    <scope>NUCLEOTIDE SEQUENCE</scope>
    <source>
        <strain evidence="8">NS2018</strain>
        <tissue evidence="8">Leaf</tissue>
    </source>
</reference>
<keyword evidence="5 6" id="KW-0408">Iron</keyword>
<dbReference type="PANTHER" id="PTHR10209">
    <property type="entry name" value="OXIDOREDUCTASE, 2OG-FE II OXYGENASE FAMILY PROTEIN"/>
    <property type="match status" value="1"/>
</dbReference>
<name>A0AA39VC74_ACESA</name>
<dbReference type="EMBL" id="JAUESC010000387">
    <property type="protein sequence ID" value="KAK0573942.1"/>
    <property type="molecule type" value="Genomic_DNA"/>
</dbReference>
<evidence type="ECO:0000256" key="2">
    <source>
        <dbReference type="ARBA" id="ARBA00008056"/>
    </source>
</evidence>
<evidence type="ECO:0000313" key="8">
    <source>
        <dbReference type="EMBL" id="KAK0573942.1"/>
    </source>
</evidence>
<sequence length="368" mass="41479">MAASTVNSTESYDRSRDVKQFEDTKTGVKGLVDSGITTIPRFFIHPPDKLSDLSPNSTTRPGSDVIPTIDLSGVNDSDLRSTIVEKVTCASRELGFFQITNHGIEEELLESVIGAIKGFHEQPADIKKRVYSRDDMKRSVSFFSNFDLFHSKAANWGDTLQIKLGPTLPELDEIPEIYRKQVMVWNEKVRKLGELLMEVLCEGLGIDEGKLKELQCTEGRTMVGNYYPYCPQPHLTTGIVSHTDAGVLTILLQDQTGGLQVKYHDEWVDVKPVPGALVINIGDLLQILSNDEYKSVEHRVLANSFSEPRISIAVFFSTIYGDNLYGPFPELVSQEKPALFTHFKFTDYIRRFLTKELDGRSLTNYYRL</sequence>
<keyword evidence="9" id="KW-1185">Reference proteome</keyword>
<evidence type="ECO:0000259" key="7">
    <source>
        <dbReference type="PROSITE" id="PS51471"/>
    </source>
</evidence>
<evidence type="ECO:0000256" key="4">
    <source>
        <dbReference type="ARBA" id="ARBA00023002"/>
    </source>
</evidence>
<dbReference type="Gene3D" id="2.60.120.330">
    <property type="entry name" value="B-lactam Antibiotic, Isopenicillin N Synthase, Chain"/>
    <property type="match status" value="1"/>
</dbReference>